<dbReference type="STRING" id="1392247.A0A3N4KEH7"/>
<name>A0A3N4KEH7_9PEZI</name>
<dbReference type="InParanoid" id="A0A3N4KEH7"/>
<comment type="subcellular location">
    <subcellularLocation>
        <location evidence="10">Endoplasmic reticulum membrane</location>
        <topology evidence="10">Multi-pass membrane protein</topology>
    </subcellularLocation>
    <subcellularLocation>
        <location evidence="1">Membrane</location>
        <topology evidence="1">Multi-pass membrane protein</topology>
    </subcellularLocation>
</comment>
<keyword evidence="5" id="KW-0808">Transferase</keyword>
<evidence type="ECO:0000256" key="11">
    <source>
        <dbReference type="SAM" id="MobiDB-lite"/>
    </source>
</evidence>
<evidence type="ECO:0000256" key="2">
    <source>
        <dbReference type="ARBA" id="ARBA00009140"/>
    </source>
</evidence>
<evidence type="ECO:0000256" key="3">
    <source>
        <dbReference type="ARBA" id="ARBA00012151"/>
    </source>
</evidence>
<dbReference type="EMBL" id="ML119157">
    <property type="protein sequence ID" value="RPB08934.1"/>
    <property type="molecule type" value="Genomic_DNA"/>
</dbReference>
<feature type="transmembrane region" description="Helical" evidence="10">
    <location>
        <begin position="77"/>
        <end position="95"/>
    </location>
</feature>
<keyword evidence="6 10" id="KW-0949">S-adenosyl-L-methionine</keyword>
<sequence>MSDPDRSAFPPRSSSRAYNPPTRSSYPGSPNFEPPSYLYPGHPFALDAIALRAGALGAVAAGSIAAAWQLRASYWQLPMFAAALAVFHFFEFWITARFNTRKAEVKSFLLTSNGAAWNIAHASAFAEALLEAVFLPHLKTHTLPTVLGVLLVVVGQLARSYAMAHAGTNFTHLVALNHERGHVLVTDGIYAWLRHPSYFGFFWWGIGTQLMLGNPLCAVAYAAVLWRFFSARIEAEERLLVGFFGEEYVRYRERTRTWIPLLG</sequence>
<dbReference type="Proteomes" id="UP000277580">
    <property type="component" value="Unassembled WGS sequence"/>
</dbReference>
<keyword evidence="13" id="KW-1185">Reference proteome</keyword>
<dbReference type="PANTHER" id="PTHR12714">
    <property type="entry name" value="PROTEIN-S ISOPRENYLCYSTEINE O-METHYLTRANSFERASE"/>
    <property type="match status" value="1"/>
</dbReference>
<keyword evidence="9 10" id="KW-0472">Membrane</keyword>
<feature type="transmembrane region" description="Helical" evidence="10">
    <location>
        <begin position="115"/>
        <end position="135"/>
    </location>
</feature>
<dbReference type="Pfam" id="PF04140">
    <property type="entry name" value="ICMT"/>
    <property type="match status" value="1"/>
</dbReference>
<feature type="transmembrane region" description="Helical" evidence="10">
    <location>
        <begin position="49"/>
        <end position="70"/>
    </location>
</feature>
<reference evidence="12 13" key="1">
    <citation type="journal article" date="2018" name="Nat. Ecol. Evol.">
        <title>Pezizomycetes genomes reveal the molecular basis of ectomycorrhizal truffle lifestyle.</title>
        <authorList>
            <person name="Murat C."/>
            <person name="Payen T."/>
            <person name="Noel B."/>
            <person name="Kuo A."/>
            <person name="Morin E."/>
            <person name="Chen J."/>
            <person name="Kohler A."/>
            <person name="Krizsan K."/>
            <person name="Balestrini R."/>
            <person name="Da Silva C."/>
            <person name="Montanini B."/>
            <person name="Hainaut M."/>
            <person name="Levati E."/>
            <person name="Barry K.W."/>
            <person name="Belfiori B."/>
            <person name="Cichocki N."/>
            <person name="Clum A."/>
            <person name="Dockter R.B."/>
            <person name="Fauchery L."/>
            <person name="Guy J."/>
            <person name="Iotti M."/>
            <person name="Le Tacon F."/>
            <person name="Lindquist E.A."/>
            <person name="Lipzen A."/>
            <person name="Malagnac F."/>
            <person name="Mello A."/>
            <person name="Molinier V."/>
            <person name="Miyauchi S."/>
            <person name="Poulain J."/>
            <person name="Riccioni C."/>
            <person name="Rubini A."/>
            <person name="Sitrit Y."/>
            <person name="Splivallo R."/>
            <person name="Traeger S."/>
            <person name="Wang M."/>
            <person name="Zifcakova L."/>
            <person name="Wipf D."/>
            <person name="Zambonelli A."/>
            <person name="Paolocci F."/>
            <person name="Nowrousian M."/>
            <person name="Ottonello S."/>
            <person name="Baldrian P."/>
            <person name="Spatafora J.W."/>
            <person name="Henrissat B."/>
            <person name="Nagy L.G."/>
            <person name="Aury J.M."/>
            <person name="Wincker P."/>
            <person name="Grigoriev I.V."/>
            <person name="Bonfante P."/>
            <person name="Martin F.M."/>
        </authorList>
    </citation>
    <scope>NUCLEOTIDE SEQUENCE [LARGE SCALE GENOMIC DNA]</scope>
    <source>
        <strain evidence="12 13">CCBAS932</strain>
    </source>
</reference>
<dbReference type="GO" id="GO:0004671">
    <property type="term" value="F:protein C-terminal S-isoprenylcysteine carboxyl O-methyltransferase activity"/>
    <property type="evidence" value="ECO:0007669"/>
    <property type="project" value="UniProtKB-EC"/>
</dbReference>
<evidence type="ECO:0000256" key="4">
    <source>
        <dbReference type="ARBA" id="ARBA00022603"/>
    </source>
</evidence>
<evidence type="ECO:0000256" key="9">
    <source>
        <dbReference type="ARBA" id="ARBA00023136"/>
    </source>
</evidence>
<dbReference type="Gene3D" id="1.20.120.1630">
    <property type="match status" value="1"/>
</dbReference>
<feature type="compositionally biased region" description="Low complexity" evidence="11">
    <location>
        <begin position="7"/>
        <end position="17"/>
    </location>
</feature>
<comment type="similarity">
    <text evidence="2 10">Belongs to the class VI-like SAM-binding methyltransferase superfamily. Isoprenylcysteine carboxyl methyltransferase family.</text>
</comment>
<feature type="transmembrane region" description="Helical" evidence="10">
    <location>
        <begin position="142"/>
        <end position="162"/>
    </location>
</feature>
<feature type="transmembrane region" description="Helical" evidence="10">
    <location>
        <begin position="201"/>
        <end position="229"/>
    </location>
</feature>
<keyword evidence="10" id="KW-0256">Endoplasmic reticulum</keyword>
<dbReference type="OrthoDB" id="422086at2759"/>
<evidence type="ECO:0000313" key="12">
    <source>
        <dbReference type="EMBL" id="RPB08934.1"/>
    </source>
</evidence>
<evidence type="ECO:0000256" key="7">
    <source>
        <dbReference type="ARBA" id="ARBA00022692"/>
    </source>
</evidence>
<evidence type="ECO:0000256" key="5">
    <source>
        <dbReference type="ARBA" id="ARBA00022679"/>
    </source>
</evidence>
<dbReference type="FunCoup" id="A0A3N4KEH7">
    <property type="interactions" value="478"/>
</dbReference>
<dbReference type="PROSITE" id="PS51564">
    <property type="entry name" value="SAM_ICMT"/>
    <property type="match status" value="1"/>
</dbReference>
<dbReference type="GO" id="GO:0032259">
    <property type="term" value="P:methylation"/>
    <property type="evidence" value="ECO:0007669"/>
    <property type="project" value="UniProtKB-KW"/>
</dbReference>
<keyword evidence="4 10" id="KW-0489">Methyltransferase</keyword>
<keyword evidence="8 10" id="KW-1133">Transmembrane helix</keyword>
<evidence type="ECO:0000256" key="10">
    <source>
        <dbReference type="RuleBase" id="RU362022"/>
    </source>
</evidence>
<dbReference type="EC" id="2.1.1.100" evidence="3 10"/>
<protein>
    <recommendedName>
        <fullName evidence="3 10">Protein-S-isoprenylcysteine O-methyltransferase</fullName>
        <ecNumber evidence="3 10">2.1.1.100</ecNumber>
    </recommendedName>
</protein>
<organism evidence="12 13">
    <name type="scientific">Morchella conica CCBAS932</name>
    <dbReference type="NCBI Taxonomy" id="1392247"/>
    <lineage>
        <taxon>Eukaryota</taxon>
        <taxon>Fungi</taxon>
        <taxon>Dikarya</taxon>
        <taxon>Ascomycota</taxon>
        <taxon>Pezizomycotina</taxon>
        <taxon>Pezizomycetes</taxon>
        <taxon>Pezizales</taxon>
        <taxon>Morchellaceae</taxon>
        <taxon>Morchella</taxon>
    </lineage>
</organism>
<feature type="region of interest" description="Disordered" evidence="11">
    <location>
        <begin position="1"/>
        <end position="27"/>
    </location>
</feature>
<dbReference type="GO" id="GO:0005789">
    <property type="term" value="C:endoplasmic reticulum membrane"/>
    <property type="evidence" value="ECO:0007669"/>
    <property type="project" value="UniProtKB-SubCell"/>
</dbReference>
<dbReference type="InterPro" id="IPR025770">
    <property type="entry name" value="PPMT_MeTrfase"/>
</dbReference>
<dbReference type="InterPro" id="IPR007269">
    <property type="entry name" value="ICMT_MeTrfase"/>
</dbReference>
<evidence type="ECO:0000256" key="8">
    <source>
        <dbReference type="ARBA" id="ARBA00022989"/>
    </source>
</evidence>
<feature type="non-terminal residue" evidence="12">
    <location>
        <position position="263"/>
    </location>
</feature>
<evidence type="ECO:0000313" key="13">
    <source>
        <dbReference type="Proteomes" id="UP000277580"/>
    </source>
</evidence>
<gene>
    <name evidence="12" type="ORF">P167DRAFT_511566</name>
</gene>
<keyword evidence="7 10" id="KW-0812">Transmembrane</keyword>
<comment type="catalytic activity">
    <reaction evidence="10">
        <text>[protein]-C-terminal S-[(2E,6E)-farnesyl]-L-cysteine + S-adenosyl-L-methionine = [protein]-C-terminal S-[(2E,6E)-farnesyl]-L-cysteine methyl ester + S-adenosyl-L-homocysteine</text>
        <dbReference type="Rhea" id="RHEA:21672"/>
        <dbReference type="Rhea" id="RHEA-COMP:12125"/>
        <dbReference type="Rhea" id="RHEA-COMP:12126"/>
        <dbReference type="ChEBI" id="CHEBI:57856"/>
        <dbReference type="ChEBI" id="CHEBI:59789"/>
        <dbReference type="ChEBI" id="CHEBI:90510"/>
        <dbReference type="ChEBI" id="CHEBI:90511"/>
        <dbReference type="EC" id="2.1.1.100"/>
    </reaction>
</comment>
<evidence type="ECO:0000256" key="1">
    <source>
        <dbReference type="ARBA" id="ARBA00004141"/>
    </source>
</evidence>
<dbReference type="AlphaFoldDB" id="A0A3N4KEH7"/>
<dbReference type="PANTHER" id="PTHR12714:SF9">
    <property type="entry name" value="PROTEIN-S-ISOPRENYLCYSTEINE O-METHYLTRANSFERASE"/>
    <property type="match status" value="1"/>
</dbReference>
<proteinExistence type="inferred from homology"/>
<accession>A0A3N4KEH7</accession>
<evidence type="ECO:0000256" key="6">
    <source>
        <dbReference type="ARBA" id="ARBA00022691"/>
    </source>
</evidence>